<keyword evidence="3" id="KW-1185">Reference proteome</keyword>
<evidence type="ECO:0000313" key="2">
    <source>
        <dbReference type="EMBL" id="MSU89403.1"/>
    </source>
</evidence>
<keyword evidence="1" id="KW-1133">Transmembrane helix</keyword>
<keyword evidence="1" id="KW-0812">Transmembrane</keyword>
<name>A0A6L5YYM7_9RHOB</name>
<dbReference type="AlphaFoldDB" id="A0A6L5YYM7"/>
<dbReference type="RefSeq" id="WP_154445897.1">
    <property type="nucleotide sequence ID" value="NZ_WIND01000004.1"/>
</dbReference>
<accession>A0A6L5YYM7</accession>
<keyword evidence="1" id="KW-0472">Membrane</keyword>
<evidence type="ECO:0000256" key="1">
    <source>
        <dbReference type="SAM" id="Phobius"/>
    </source>
</evidence>
<dbReference type="EMBL" id="WIND01000004">
    <property type="protein sequence ID" value="MSU89403.1"/>
    <property type="molecule type" value="Genomic_DNA"/>
</dbReference>
<evidence type="ECO:0008006" key="4">
    <source>
        <dbReference type="Google" id="ProtNLM"/>
    </source>
</evidence>
<feature type="transmembrane region" description="Helical" evidence="1">
    <location>
        <begin position="67"/>
        <end position="85"/>
    </location>
</feature>
<sequence length="146" mass="15542">MTDTQRTALKIATVLWVIWGLVHAFAGVVVLSSDASSGFAAIADAVDPAALAAEYHPAAGGILNQHGWNLLWFGVATVIGGVLIWRGNVTAIWVTGMVGGLADLGYLLFVDFPGYVNFFPGTVMTFISGAAILLSFRVWFTARRAR</sequence>
<protein>
    <recommendedName>
        <fullName evidence="4">DUF4383 domain-containing protein</fullName>
    </recommendedName>
</protein>
<evidence type="ECO:0000313" key="3">
    <source>
        <dbReference type="Proteomes" id="UP000474957"/>
    </source>
</evidence>
<gene>
    <name evidence="2" type="ORF">GE300_07210</name>
</gene>
<organism evidence="2 3">
    <name type="scientific">Halovulum marinum</name>
    <dbReference type="NCBI Taxonomy" id="2662447"/>
    <lineage>
        <taxon>Bacteria</taxon>
        <taxon>Pseudomonadati</taxon>
        <taxon>Pseudomonadota</taxon>
        <taxon>Alphaproteobacteria</taxon>
        <taxon>Rhodobacterales</taxon>
        <taxon>Paracoccaceae</taxon>
        <taxon>Halovulum</taxon>
    </lineage>
</organism>
<feature type="transmembrane region" description="Helical" evidence="1">
    <location>
        <begin position="92"/>
        <end position="112"/>
    </location>
</feature>
<feature type="transmembrane region" description="Helical" evidence="1">
    <location>
        <begin position="12"/>
        <end position="31"/>
    </location>
</feature>
<feature type="transmembrane region" description="Helical" evidence="1">
    <location>
        <begin position="118"/>
        <end position="140"/>
    </location>
</feature>
<comment type="caution">
    <text evidence="2">The sequence shown here is derived from an EMBL/GenBank/DDBJ whole genome shotgun (WGS) entry which is preliminary data.</text>
</comment>
<reference evidence="2 3" key="1">
    <citation type="submission" date="2019-10" db="EMBL/GenBank/DDBJ databases">
        <title>Cognatihalovulum marinum gen. nov. sp. nov., a new member of the family Rhodobacteraceae isolated from deep seawater of the Northwest Indian Ocean.</title>
        <authorList>
            <person name="Ruan C."/>
            <person name="Wang J."/>
            <person name="Zheng X."/>
            <person name="Song L."/>
            <person name="Zhu Y."/>
            <person name="Huang Y."/>
            <person name="Lu Z."/>
            <person name="Du W."/>
            <person name="Huang L."/>
            <person name="Dai X."/>
        </authorList>
    </citation>
    <scope>NUCLEOTIDE SEQUENCE [LARGE SCALE GENOMIC DNA]</scope>
    <source>
        <strain evidence="2 3">2CG4</strain>
    </source>
</reference>
<dbReference type="Proteomes" id="UP000474957">
    <property type="component" value="Unassembled WGS sequence"/>
</dbReference>
<proteinExistence type="predicted"/>